<dbReference type="PANTHER" id="PTHR11814">
    <property type="entry name" value="SULFATE TRANSPORTER"/>
    <property type="match status" value="1"/>
</dbReference>
<comment type="subcellular location">
    <subcellularLocation>
        <location evidence="1">Membrane</location>
        <topology evidence="1">Multi-pass membrane protein</topology>
    </subcellularLocation>
</comment>
<dbReference type="InterPro" id="IPR011547">
    <property type="entry name" value="SLC26A/SulP_dom"/>
</dbReference>
<proteinExistence type="predicted"/>
<dbReference type="Pfam" id="PF00916">
    <property type="entry name" value="Sulfate_transp"/>
    <property type="match status" value="1"/>
</dbReference>
<dbReference type="InterPro" id="IPR002645">
    <property type="entry name" value="STAS_dom"/>
</dbReference>
<dbReference type="Proteomes" id="UP001499882">
    <property type="component" value="Unassembled WGS sequence"/>
</dbReference>
<feature type="transmembrane region" description="Helical" evidence="5">
    <location>
        <begin position="207"/>
        <end position="229"/>
    </location>
</feature>
<keyword evidence="4 5" id="KW-0472">Membrane</keyword>
<dbReference type="SUPFAM" id="SSF52091">
    <property type="entry name" value="SpoIIaa-like"/>
    <property type="match status" value="1"/>
</dbReference>
<feature type="transmembrane region" description="Helical" evidence="5">
    <location>
        <begin position="177"/>
        <end position="195"/>
    </location>
</feature>
<evidence type="ECO:0000313" key="8">
    <source>
        <dbReference type="Proteomes" id="UP001499882"/>
    </source>
</evidence>
<feature type="domain" description="STAS" evidence="6">
    <location>
        <begin position="437"/>
        <end position="553"/>
    </location>
</feature>
<feature type="transmembrane region" description="Helical" evidence="5">
    <location>
        <begin position="100"/>
        <end position="118"/>
    </location>
</feature>
<reference evidence="8" key="1">
    <citation type="journal article" date="2019" name="Int. J. Syst. Evol. Microbiol.">
        <title>The Global Catalogue of Microorganisms (GCM) 10K type strain sequencing project: providing services to taxonomists for standard genome sequencing and annotation.</title>
        <authorList>
            <consortium name="The Broad Institute Genomics Platform"/>
            <consortium name="The Broad Institute Genome Sequencing Center for Infectious Disease"/>
            <person name="Wu L."/>
            <person name="Ma J."/>
        </authorList>
    </citation>
    <scope>NUCLEOTIDE SEQUENCE [LARGE SCALE GENOMIC DNA]</scope>
    <source>
        <strain evidence="8">JCM 18532</strain>
    </source>
</reference>
<feature type="transmembrane region" description="Helical" evidence="5">
    <location>
        <begin position="44"/>
        <end position="63"/>
    </location>
</feature>
<feature type="transmembrane region" description="Helical" evidence="5">
    <location>
        <begin position="349"/>
        <end position="369"/>
    </location>
</feature>
<dbReference type="EMBL" id="BAABKN010000023">
    <property type="protein sequence ID" value="GAA4747543.1"/>
    <property type="molecule type" value="Genomic_DNA"/>
</dbReference>
<feature type="transmembrane region" description="Helical" evidence="5">
    <location>
        <begin position="249"/>
        <end position="269"/>
    </location>
</feature>
<gene>
    <name evidence="7" type="ORF">GCM10023350_35520</name>
</gene>
<feature type="transmembrane region" description="Helical" evidence="5">
    <location>
        <begin position="16"/>
        <end position="32"/>
    </location>
</feature>
<evidence type="ECO:0000256" key="4">
    <source>
        <dbReference type="ARBA" id="ARBA00023136"/>
    </source>
</evidence>
<evidence type="ECO:0000259" key="6">
    <source>
        <dbReference type="PROSITE" id="PS50801"/>
    </source>
</evidence>
<feature type="transmembrane region" description="Helical" evidence="5">
    <location>
        <begin position="69"/>
        <end position="88"/>
    </location>
</feature>
<dbReference type="InterPro" id="IPR036513">
    <property type="entry name" value="STAS_dom_sf"/>
</dbReference>
<comment type="caution">
    <text evidence="7">The sequence shown here is derived from an EMBL/GenBank/DDBJ whole genome shotgun (WGS) entry which is preliminary data.</text>
</comment>
<accession>A0ABP8Z674</accession>
<dbReference type="Gene3D" id="3.30.750.24">
    <property type="entry name" value="STAS domain"/>
    <property type="match status" value="1"/>
</dbReference>
<dbReference type="PROSITE" id="PS50801">
    <property type="entry name" value="STAS"/>
    <property type="match status" value="1"/>
</dbReference>
<keyword evidence="2 5" id="KW-0812">Transmembrane</keyword>
<dbReference type="InterPro" id="IPR001902">
    <property type="entry name" value="SLC26A/SulP_fam"/>
</dbReference>
<evidence type="ECO:0000256" key="3">
    <source>
        <dbReference type="ARBA" id="ARBA00022989"/>
    </source>
</evidence>
<feature type="transmembrane region" description="Helical" evidence="5">
    <location>
        <begin position="323"/>
        <end position="343"/>
    </location>
</feature>
<dbReference type="Pfam" id="PF01740">
    <property type="entry name" value="STAS"/>
    <property type="match status" value="1"/>
</dbReference>
<keyword evidence="8" id="KW-1185">Reference proteome</keyword>
<evidence type="ECO:0000256" key="2">
    <source>
        <dbReference type="ARBA" id="ARBA00022692"/>
    </source>
</evidence>
<dbReference type="RefSeq" id="WP_345528251.1">
    <property type="nucleotide sequence ID" value="NZ_BAABKN010000023.1"/>
</dbReference>
<evidence type="ECO:0000256" key="1">
    <source>
        <dbReference type="ARBA" id="ARBA00004141"/>
    </source>
</evidence>
<protein>
    <submittedName>
        <fullName evidence="7">SulP family inorganic anion transporter</fullName>
    </submittedName>
</protein>
<feature type="transmembrane region" description="Helical" evidence="5">
    <location>
        <begin position="381"/>
        <end position="410"/>
    </location>
</feature>
<name>A0ABP8Z674_9ACTN</name>
<sequence>MPTGLLPTLSGYQRSWIRYDVVAGLAAGTVVIPQAMAYATIAGLPVEVGLYTCMLPMIAYALLGGSRSLSISTTSTIAILIASTLAALPDDRPGDELLRAAFTLTVLVGLALLLMRLFRLGSLVEQISPATMTGVKAGVGLTVAASQLPTLLGVTGDAEDEGFFGKLADTVSKLGDLSTATVVVSAAAIAVLYGLRRFAPQLPGPLVVAAGGILLVALTDIEQHGLALIPEVPSGLPTPTMPLWGEVGALMPGAVAIAIMAFMETVLVARAQRQRSEPPISSDQELLANGVAALVGGFSQCLPPAGGFSQSAVNLRAGARSQLAGIVTAVLAVLVALFLGPVLDDLPEAILASMVMVAVLGLVSPGDFARLRRIDRTEFRVAAATAVIGLTAGLLLAVFVGVFLTLVLVLRAVSRSRVRPLLPRAGGGWTINPDGADAEAATTYDDLVLLHLAGALYTGNARPTQDAVLETALAREPRPVAVVLAVAAVDQLTVPFLDVLEALHTDLAEDGIVLVVAGLQESAREAAGRSAGFAGLDAAGCVQPTVDAAIERGRRPGG</sequence>
<evidence type="ECO:0000256" key="5">
    <source>
        <dbReference type="SAM" id="Phobius"/>
    </source>
</evidence>
<keyword evidence="3 5" id="KW-1133">Transmembrane helix</keyword>
<evidence type="ECO:0000313" key="7">
    <source>
        <dbReference type="EMBL" id="GAA4747543.1"/>
    </source>
</evidence>
<organism evidence="7 8">
    <name type="scientific">Nocardioides endophyticus</name>
    <dbReference type="NCBI Taxonomy" id="1353775"/>
    <lineage>
        <taxon>Bacteria</taxon>
        <taxon>Bacillati</taxon>
        <taxon>Actinomycetota</taxon>
        <taxon>Actinomycetes</taxon>
        <taxon>Propionibacteriales</taxon>
        <taxon>Nocardioidaceae</taxon>
        <taxon>Nocardioides</taxon>
    </lineage>
</organism>